<reference evidence="4 5" key="1">
    <citation type="journal article" date="2020" name="Syst. Appl. Microbiol.">
        <title>Alienimonas chondri sp. nov., a novel planctomycete isolated from the biofilm of the red alga Chondrus crispus.</title>
        <authorList>
            <person name="Vitorino I."/>
            <person name="Albuquerque L."/>
            <person name="Wiegand S."/>
            <person name="Kallscheuer N."/>
            <person name="da Costa M.S."/>
            <person name="Lobo-da-Cunha A."/>
            <person name="Jogler C."/>
            <person name="Lage O.M."/>
        </authorList>
    </citation>
    <scope>NUCLEOTIDE SEQUENCE [LARGE SCALE GENOMIC DNA]</scope>
    <source>
        <strain evidence="4 5">LzC2</strain>
    </source>
</reference>
<dbReference type="SUPFAM" id="SSF46565">
    <property type="entry name" value="Chaperone J-domain"/>
    <property type="match status" value="1"/>
</dbReference>
<feature type="region of interest" description="Disordered" evidence="2">
    <location>
        <begin position="123"/>
        <end position="147"/>
    </location>
</feature>
<name>A0ABX1VF47_9PLAN</name>
<dbReference type="Gene3D" id="1.10.287.110">
    <property type="entry name" value="DnaJ domain"/>
    <property type="match status" value="1"/>
</dbReference>
<sequence>MADDYYKTLGVSRTADAAEIRKAYRKLARENHPDRNPDDPKASETFKAVGEAYGVLSDADKRAQYDRFGSNYKQFGGGRPGGGSPFGGGGGHPFGGAGGQQVDMGDLFGDGFDLNDLLGGLGGAGRRPGSGGSPFGGARTRPRKGSDVRTTVTVPFTVAALGGEYELNLDRGGKRESLTVKIPAGIADGGTMRLAGKGEPGGPGGTPGDLLLTIKTAAHPTFRRDGANLVMDLPLTPAEAALGAKVDVPTLSEGTVTLTIPPGAASGSKLRLRGKGVKNPKSGTDGDQIVQTKIVVPKALSDRQRELYEELLKLDDEVRSGLAN</sequence>
<evidence type="ECO:0000313" key="5">
    <source>
        <dbReference type="Proteomes" id="UP000609651"/>
    </source>
</evidence>
<feature type="region of interest" description="Disordered" evidence="2">
    <location>
        <begin position="262"/>
        <end position="286"/>
    </location>
</feature>
<protein>
    <submittedName>
        <fullName evidence="4">Chaperone protein DnaJ</fullName>
    </submittedName>
</protein>
<dbReference type="Pfam" id="PF01556">
    <property type="entry name" value="DnaJ_C"/>
    <property type="match status" value="1"/>
</dbReference>
<dbReference type="Gene3D" id="2.60.260.20">
    <property type="entry name" value="Urease metallochaperone UreE, N-terminal domain"/>
    <property type="match status" value="2"/>
</dbReference>
<feature type="region of interest" description="Disordered" evidence="2">
    <location>
        <begin position="72"/>
        <end position="102"/>
    </location>
</feature>
<dbReference type="EMBL" id="WTPX01000094">
    <property type="protein sequence ID" value="NNJ26724.1"/>
    <property type="molecule type" value="Genomic_DNA"/>
</dbReference>
<accession>A0ABX1VF47</accession>
<proteinExistence type="predicted"/>
<evidence type="ECO:0000256" key="1">
    <source>
        <dbReference type="ARBA" id="ARBA00023186"/>
    </source>
</evidence>
<feature type="domain" description="J" evidence="3">
    <location>
        <begin position="4"/>
        <end position="69"/>
    </location>
</feature>
<dbReference type="InterPro" id="IPR036869">
    <property type="entry name" value="J_dom_sf"/>
</dbReference>
<dbReference type="RefSeq" id="WP_171188006.1">
    <property type="nucleotide sequence ID" value="NZ_WTPX01000094.1"/>
</dbReference>
<dbReference type="SMART" id="SM00271">
    <property type="entry name" value="DnaJ"/>
    <property type="match status" value="1"/>
</dbReference>
<dbReference type="InterPro" id="IPR008971">
    <property type="entry name" value="HSP40/DnaJ_pept-bd"/>
</dbReference>
<dbReference type="Proteomes" id="UP000609651">
    <property type="component" value="Unassembled WGS sequence"/>
</dbReference>
<evidence type="ECO:0000259" key="3">
    <source>
        <dbReference type="PROSITE" id="PS50076"/>
    </source>
</evidence>
<dbReference type="InterPro" id="IPR001623">
    <property type="entry name" value="DnaJ_domain"/>
</dbReference>
<dbReference type="PANTHER" id="PTHR43096:SF52">
    <property type="entry name" value="DNAJ HOMOLOG 1, MITOCHONDRIAL-RELATED"/>
    <property type="match status" value="1"/>
</dbReference>
<evidence type="ECO:0000313" key="4">
    <source>
        <dbReference type="EMBL" id="NNJ26724.1"/>
    </source>
</evidence>
<dbReference type="CDD" id="cd06257">
    <property type="entry name" value="DnaJ"/>
    <property type="match status" value="1"/>
</dbReference>
<evidence type="ECO:0000256" key="2">
    <source>
        <dbReference type="SAM" id="MobiDB-lite"/>
    </source>
</evidence>
<dbReference type="CDD" id="cd10747">
    <property type="entry name" value="DnaJ_C"/>
    <property type="match status" value="1"/>
</dbReference>
<dbReference type="InterPro" id="IPR002939">
    <property type="entry name" value="DnaJ_C"/>
</dbReference>
<feature type="compositionally biased region" description="Gly residues" evidence="2">
    <location>
        <begin position="75"/>
        <end position="99"/>
    </location>
</feature>
<keyword evidence="5" id="KW-1185">Reference proteome</keyword>
<dbReference type="PANTHER" id="PTHR43096">
    <property type="entry name" value="DNAJ HOMOLOG 1, MITOCHONDRIAL-RELATED"/>
    <property type="match status" value="1"/>
</dbReference>
<organism evidence="4 5">
    <name type="scientific">Alienimonas chondri</name>
    <dbReference type="NCBI Taxonomy" id="2681879"/>
    <lineage>
        <taxon>Bacteria</taxon>
        <taxon>Pseudomonadati</taxon>
        <taxon>Planctomycetota</taxon>
        <taxon>Planctomycetia</taxon>
        <taxon>Planctomycetales</taxon>
        <taxon>Planctomycetaceae</taxon>
        <taxon>Alienimonas</taxon>
    </lineage>
</organism>
<dbReference type="SUPFAM" id="SSF49493">
    <property type="entry name" value="HSP40/DnaJ peptide-binding domain"/>
    <property type="match status" value="2"/>
</dbReference>
<feature type="compositionally biased region" description="Gly residues" evidence="2">
    <location>
        <begin position="123"/>
        <end position="135"/>
    </location>
</feature>
<keyword evidence="1" id="KW-0143">Chaperone</keyword>
<comment type="caution">
    <text evidence="4">The sequence shown here is derived from an EMBL/GenBank/DDBJ whole genome shotgun (WGS) entry which is preliminary data.</text>
</comment>
<dbReference type="PRINTS" id="PR00625">
    <property type="entry name" value="JDOMAIN"/>
</dbReference>
<gene>
    <name evidence="4" type="primary">dnaJ_2</name>
    <name evidence="4" type="ORF">LzC2_28150</name>
</gene>
<dbReference type="PROSITE" id="PS50076">
    <property type="entry name" value="DNAJ_2"/>
    <property type="match status" value="1"/>
</dbReference>
<dbReference type="Pfam" id="PF00226">
    <property type="entry name" value="DnaJ"/>
    <property type="match status" value="1"/>
</dbReference>